<name>A0A9D2ED24_9MICO</name>
<organism evidence="2 3">
    <name type="scientific">Candidatus Ruania gallistercoris</name>
    <dbReference type="NCBI Taxonomy" id="2838746"/>
    <lineage>
        <taxon>Bacteria</taxon>
        <taxon>Bacillati</taxon>
        <taxon>Actinomycetota</taxon>
        <taxon>Actinomycetes</taxon>
        <taxon>Micrococcales</taxon>
        <taxon>Ruaniaceae</taxon>
        <taxon>Ruania</taxon>
    </lineage>
</organism>
<accession>A0A9D2ED24</accession>
<comment type="caution">
    <text evidence="2">The sequence shown here is derived from an EMBL/GenBank/DDBJ whole genome shotgun (WGS) entry which is preliminary data.</text>
</comment>
<gene>
    <name evidence="2" type="ORF">H9815_06675</name>
</gene>
<reference evidence="2" key="2">
    <citation type="submission" date="2021-04" db="EMBL/GenBank/DDBJ databases">
        <authorList>
            <person name="Gilroy R."/>
        </authorList>
    </citation>
    <scope>NUCLEOTIDE SEQUENCE</scope>
    <source>
        <strain evidence="2">ChiGjej4B4-7305</strain>
    </source>
</reference>
<proteinExistence type="predicted"/>
<sequence>MEPARISAGVAVRDITPAGGTAMSGYGVRTAPSAGVHDPLTVRALVVEHTALLTVDVVGLHEDTCAQIRAACRPWAEHVLVHATHTHGGPVSMPGRLGAGLVENWLESVVGACRDTVAEASRQRQEVTVRAGYGADPGVANNRRRPDGPRDPAVPVLQLTRGDGSVLASLVSYACHPVVLSADNLLLTADYPGPVRRALEERIGGTVLFATGCAGDQNTGHSAEVTAQHGANERTFARCEQVGQLIATATQRAELHTRPARHGDGEVTSASAVVDLDLDVPSAAELQREARHWAAEAAAGSRNTPLYENWHQWAARTDPAGPSTWRARVNVLRWGPAVILALPGEPFCQAGLDLRAQVRGAAAVFVLGYTDGCPGYLPSASEYPFGGYEVCDAHRYYGMPGPFAPGSLERLVDGAAGLLPAVGVEVAGGPAVTGG</sequence>
<evidence type="ECO:0000313" key="3">
    <source>
        <dbReference type="Proteomes" id="UP000824037"/>
    </source>
</evidence>
<reference evidence="2" key="1">
    <citation type="journal article" date="2021" name="PeerJ">
        <title>Extensive microbial diversity within the chicken gut microbiome revealed by metagenomics and culture.</title>
        <authorList>
            <person name="Gilroy R."/>
            <person name="Ravi A."/>
            <person name="Getino M."/>
            <person name="Pursley I."/>
            <person name="Horton D.L."/>
            <person name="Alikhan N.F."/>
            <person name="Baker D."/>
            <person name="Gharbi K."/>
            <person name="Hall N."/>
            <person name="Watson M."/>
            <person name="Adriaenssens E.M."/>
            <person name="Foster-Nyarko E."/>
            <person name="Jarju S."/>
            <person name="Secka A."/>
            <person name="Antonio M."/>
            <person name="Oren A."/>
            <person name="Chaudhuri R.R."/>
            <person name="La Ragione R."/>
            <person name="Hildebrand F."/>
            <person name="Pallen M.J."/>
        </authorList>
    </citation>
    <scope>NUCLEOTIDE SEQUENCE</scope>
    <source>
        <strain evidence="2">ChiGjej4B4-7305</strain>
    </source>
</reference>
<dbReference type="EMBL" id="DXBY01000111">
    <property type="protein sequence ID" value="HIZ35444.1"/>
    <property type="molecule type" value="Genomic_DNA"/>
</dbReference>
<protein>
    <recommendedName>
        <fullName evidence="4">Alkaline ceramidase</fullName>
    </recommendedName>
</protein>
<evidence type="ECO:0000256" key="1">
    <source>
        <dbReference type="SAM" id="MobiDB-lite"/>
    </source>
</evidence>
<dbReference type="Proteomes" id="UP000824037">
    <property type="component" value="Unassembled WGS sequence"/>
</dbReference>
<evidence type="ECO:0000313" key="2">
    <source>
        <dbReference type="EMBL" id="HIZ35444.1"/>
    </source>
</evidence>
<feature type="region of interest" description="Disordered" evidence="1">
    <location>
        <begin position="130"/>
        <end position="153"/>
    </location>
</feature>
<evidence type="ECO:0008006" key="4">
    <source>
        <dbReference type="Google" id="ProtNLM"/>
    </source>
</evidence>
<dbReference type="AlphaFoldDB" id="A0A9D2ED24"/>